<dbReference type="AlphaFoldDB" id="A0AAW8EL48"/>
<dbReference type="SUPFAM" id="SSF53448">
    <property type="entry name" value="Nucleotide-diphospho-sugar transferases"/>
    <property type="match status" value="1"/>
</dbReference>
<evidence type="ECO:0000313" key="3">
    <source>
        <dbReference type="Proteomes" id="UP001224845"/>
    </source>
</evidence>
<feature type="domain" description="Glycosyltransferase 2-like" evidence="1">
    <location>
        <begin position="30"/>
        <end position="160"/>
    </location>
</feature>
<dbReference type="Proteomes" id="UP001224845">
    <property type="component" value="Unassembled WGS sequence"/>
</dbReference>
<organism evidence="2 3">
    <name type="scientific">Variovorax paradoxus</name>
    <dbReference type="NCBI Taxonomy" id="34073"/>
    <lineage>
        <taxon>Bacteria</taxon>
        <taxon>Pseudomonadati</taxon>
        <taxon>Pseudomonadota</taxon>
        <taxon>Betaproteobacteria</taxon>
        <taxon>Burkholderiales</taxon>
        <taxon>Comamonadaceae</taxon>
        <taxon>Variovorax</taxon>
    </lineage>
</organism>
<dbReference type="PANTHER" id="PTHR43685:SF2">
    <property type="entry name" value="GLYCOSYLTRANSFERASE 2-LIKE DOMAIN-CONTAINING PROTEIN"/>
    <property type="match status" value="1"/>
</dbReference>
<dbReference type="EMBL" id="JAUSRV010000009">
    <property type="protein sequence ID" value="MDP9972696.1"/>
    <property type="molecule type" value="Genomic_DNA"/>
</dbReference>
<dbReference type="PANTHER" id="PTHR43685">
    <property type="entry name" value="GLYCOSYLTRANSFERASE"/>
    <property type="match status" value="1"/>
</dbReference>
<gene>
    <name evidence="2" type="ORF">J2W39_003938</name>
</gene>
<dbReference type="Pfam" id="PF00535">
    <property type="entry name" value="Glycos_transf_2"/>
    <property type="match status" value="1"/>
</dbReference>
<comment type="caution">
    <text evidence="2">The sequence shown here is derived from an EMBL/GenBank/DDBJ whole genome shotgun (WGS) entry which is preliminary data.</text>
</comment>
<name>A0AAW8EL48_VARPD</name>
<proteinExistence type="predicted"/>
<reference evidence="2" key="1">
    <citation type="submission" date="2023-07" db="EMBL/GenBank/DDBJ databases">
        <title>Sorghum-associated microbial communities from plants grown in Nebraska, USA.</title>
        <authorList>
            <person name="Schachtman D."/>
        </authorList>
    </citation>
    <scope>NUCLEOTIDE SEQUENCE</scope>
    <source>
        <strain evidence="2">DS3315</strain>
    </source>
</reference>
<accession>A0AAW8EL48</accession>
<dbReference type="InterPro" id="IPR050834">
    <property type="entry name" value="Glycosyltransf_2"/>
</dbReference>
<dbReference type="Gene3D" id="3.90.550.10">
    <property type="entry name" value="Spore Coat Polysaccharide Biosynthesis Protein SpsA, Chain A"/>
    <property type="match status" value="1"/>
</dbReference>
<protein>
    <submittedName>
        <fullName evidence="2">Glycosyltransferase involved in cell wall biosynthesis</fullName>
    </submittedName>
</protein>
<evidence type="ECO:0000259" key="1">
    <source>
        <dbReference type="Pfam" id="PF00535"/>
    </source>
</evidence>
<sequence length="258" mass="29892">MTARTSPRLVPFDVLFEKTNRAWPAKDGITVAVSLFNYARFVSECLDSIVRQTHSCLELVVVDDHSEKDASVEVARRWMEQNSTRFDRLSLLRHTRNQGLAEARNTAFEYARTDPVFVIDADNQIYPRALARLFGPLQHREFDAAYTQIELFGDQSGLGYADVWSKSFFRPGNYVDAMALISKRSWRQAGGYTHIEGGWEDFDFWCKFVDRGMRALYIPEILCRYRVHGTSMLRTDTVTATARLKVELTMRHPWLHLR</sequence>
<evidence type="ECO:0000313" key="2">
    <source>
        <dbReference type="EMBL" id="MDP9972696.1"/>
    </source>
</evidence>
<dbReference type="CDD" id="cd00761">
    <property type="entry name" value="Glyco_tranf_GTA_type"/>
    <property type="match status" value="1"/>
</dbReference>
<dbReference type="InterPro" id="IPR029044">
    <property type="entry name" value="Nucleotide-diphossugar_trans"/>
</dbReference>
<dbReference type="InterPro" id="IPR001173">
    <property type="entry name" value="Glyco_trans_2-like"/>
</dbReference>
<dbReference type="RefSeq" id="WP_307595281.1">
    <property type="nucleotide sequence ID" value="NZ_CAXUQE020000001.1"/>
</dbReference>